<organism evidence="2 3">
    <name type="scientific">Prorocentrum cordatum</name>
    <dbReference type="NCBI Taxonomy" id="2364126"/>
    <lineage>
        <taxon>Eukaryota</taxon>
        <taxon>Sar</taxon>
        <taxon>Alveolata</taxon>
        <taxon>Dinophyceae</taxon>
        <taxon>Prorocentrales</taxon>
        <taxon>Prorocentraceae</taxon>
        <taxon>Prorocentrum</taxon>
    </lineage>
</organism>
<keyword evidence="3" id="KW-1185">Reference proteome</keyword>
<proteinExistence type="predicted"/>
<dbReference type="EMBL" id="CAUYUJ010009269">
    <property type="protein sequence ID" value="CAK0826272.1"/>
    <property type="molecule type" value="Genomic_DNA"/>
</dbReference>
<evidence type="ECO:0000313" key="2">
    <source>
        <dbReference type="EMBL" id="CAK0826272.1"/>
    </source>
</evidence>
<reference evidence="2" key="1">
    <citation type="submission" date="2023-10" db="EMBL/GenBank/DDBJ databases">
        <authorList>
            <person name="Chen Y."/>
            <person name="Shah S."/>
            <person name="Dougan E. K."/>
            <person name="Thang M."/>
            <person name="Chan C."/>
        </authorList>
    </citation>
    <scope>NUCLEOTIDE SEQUENCE [LARGE SCALE GENOMIC DNA]</scope>
</reference>
<feature type="compositionally biased region" description="Polar residues" evidence="1">
    <location>
        <begin position="9"/>
        <end position="20"/>
    </location>
</feature>
<dbReference type="Proteomes" id="UP001189429">
    <property type="component" value="Unassembled WGS sequence"/>
</dbReference>
<feature type="region of interest" description="Disordered" evidence="1">
    <location>
        <begin position="44"/>
        <end position="85"/>
    </location>
</feature>
<gene>
    <name evidence="2" type="ORF">PCOR1329_LOCUS26191</name>
</gene>
<accession>A0ABN9S5H8</accession>
<feature type="region of interest" description="Disordered" evidence="1">
    <location>
        <begin position="1"/>
        <end position="20"/>
    </location>
</feature>
<sequence length="99" mass="10956">MNRKMKGWQTLSMDSSESTRSCHACRLIPYLGAIQARIKKPATTPQAMLMTERLSTPDVASSRRADSTSASRRRPRNGTSRRATSAVMSPVLWLMSITG</sequence>
<protein>
    <submittedName>
        <fullName evidence="2">Uncharacterized protein</fullName>
    </submittedName>
</protein>
<comment type="caution">
    <text evidence="2">The sequence shown here is derived from an EMBL/GenBank/DDBJ whole genome shotgun (WGS) entry which is preliminary data.</text>
</comment>
<evidence type="ECO:0000256" key="1">
    <source>
        <dbReference type="SAM" id="MobiDB-lite"/>
    </source>
</evidence>
<name>A0ABN9S5H8_9DINO</name>
<evidence type="ECO:0000313" key="3">
    <source>
        <dbReference type="Proteomes" id="UP001189429"/>
    </source>
</evidence>